<protein>
    <submittedName>
        <fullName evidence="1">Uncharacterized protein</fullName>
    </submittedName>
</protein>
<organism evidence="1">
    <name type="scientific">Arundo donax</name>
    <name type="common">Giant reed</name>
    <name type="synonym">Donax arundinaceus</name>
    <dbReference type="NCBI Taxonomy" id="35708"/>
    <lineage>
        <taxon>Eukaryota</taxon>
        <taxon>Viridiplantae</taxon>
        <taxon>Streptophyta</taxon>
        <taxon>Embryophyta</taxon>
        <taxon>Tracheophyta</taxon>
        <taxon>Spermatophyta</taxon>
        <taxon>Magnoliopsida</taxon>
        <taxon>Liliopsida</taxon>
        <taxon>Poales</taxon>
        <taxon>Poaceae</taxon>
        <taxon>PACMAD clade</taxon>
        <taxon>Arundinoideae</taxon>
        <taxon>Arundineae</taxon>
        <taxon>Arundo</taxon>
    </lineage>
</organism>
<name>A0A0A8XWX1_ARUDO</name>
<dbReference type="EMBL" id="GBRH01281703">
    <property type="protein sequence ID" value="JAD16192.1"/>
    <property type="molecule type" value="Transcribed_RNA"/>
</dbReference>
<reference evidence="1" key="1">
    <citation type="submission" date="2014-09" db="EMBL/GenBank/DDBJ databases">
        <authorList>
            <person name="Magalhaes I.L.F."/>
            <person name="Oliveira U."/>
            <person name="Santos F.R."/>
            <person name="Vidigal T.H.D.A."/>
            <person name="Brescovit A.D."/>
            <person name="Santos A.J."/>
        </authorList>
    </citation>
    <scope>NUCLEOTIDE SEQUENCE</scope>
    <source>
        <tissue evidence="1">Shoot tissue taken approximately 20 cm above the soil surface</tissue>
    </source>
</reference>
<proteinExistence type="predicted"/>
<sequence length="45" mass="5383">MPMCHNRASAAKKQIPNIHCFWQTVTVRHRRQEMQRSSTRKTSML</sequence>
<reference evidence="1" key="2">
    <citation type="journal article" date="2015" name="Data Brief">
        <title>Shoot transcriptome of the giant reed, Arundo donax.</title>
        <authorList>
            <person name="Barrero R.A."/>
            <person name="Guerrero F.D."/>
            <person name="Moolhuijzen P."/>
            <person name="Goolsby J.A."/>
            <person name="Tidwell J."/>
            <person name="Bellgard S.E."/>
            <person name="Bellgard M.I."/>
        </authorList>
    </citation>
    <scope>NUCLEOTIDE SEQUENCE</scope>
    <source>
        <tissue evidence="1">Shoot tissue taken approximately 20 cm above the soil surface</tissue>
    </source>
</reference>
<accession>A0A0A8XWX1</accession>
<dbReference type="AlphaFoldDB" id="A0A0A8XWX1"/>
<evidence type="ECO:0000313" key="1">
    <source>
        <dbReference type="EMBL" id="JAD16192.1"/>
    </source>
</evidence>